<protein>
    <recommendedName>
        <fullName evidence="1">KRAB domain-containing protein</fullName>
    </recommendedName>
</protein>
<dbReference type="PROSITE" id="PS50805">
    <property type="entry name" value="KRAB"/>
    <property type="match status" value="1"/>
</dbReference>
<sequence>MPSVERGGGIEGEIEGGWWGGVAAFEDVAVCFSPEEWAALAEWQRELYRDVMKENYALVTSLGEDLCPVLR</sequence>
<dbReference type="Proteomes" id="UP000694380">
    <property type="component" value="Unplaced"/>
</dbReference>
<dbReference type="InterPro" id="IPR001909">
    <property type="entry name" value="KRAB"/>
</dbReference>
<dbReference type="PANTHER" id="PTHR23232:SF133">
    <property type="entry name" value="RIKEN CDNA 1700020N01 GENE"/>
    <property type="match status" value="1"/>
</dbReference>
<dbReference type="SUPFAM" id="SSF109640">
    <property type="entry name" value="KRAB domain (Kruppel-associated box)"/>
    <property type="match status" value="1"/>
</dbReference>
<evidence type="ECO:0000313" key="2">
    <source>
        <dbReference type="Ensembl" id="ENSCPBP00000013107.1"/>
    </source>
</evidence>
<reference evidence="2" key="1">
    <citation type="submission" date="2025-08" db="UniProtKB">
        <authorList>
            <consortium name="Ensembl"/>
        </authorList>
    </citation>
    <scope>IDENTIFICATION</scope>
</reference>
<dbReference type="AlphaFoldDB" id="A0A8C3FTB4"/>
<accession>A0A8C3FTB4</accession>
<dbReference type="InterPro" id="IPR050169">
    <property type="entry name" value="Krueppel_C2H2_ZnF"/>
</dbReference>
<dbReference type="SMART" id="SM00349">
    <property type="entry name" value="KRAB"/>
    <property type="match status" value="1"/>
</dbReference>
<name>A0A8C3FTB4_CHRPI</name>
<dbReference type="InterPro" id="IPR036051">
    <property type="entry name" value="KRAB_dom_sf"/>
</dbReference>
<keyword evidence="3" id="KW-1185">Reference proteome</keyword>
<dbReference type="Ensembl" id="ENSCPBT00000015573.1">
    <property type="protein sequence ID" value="ENSCPBP00000013107.1"/>
    <property type="gene ID" value="ENSCPBG00000009842.1"/>
</dbReference>
<organism evidence="2 3">
    <name type="scientific">Chrysemys picta bellii</name>
    <name type="common">Western painted turtle</name>
    <name type="synonym">Emys bellii</name>
    <dbReference type="NCBI Taxonomy" id="8478"/>
    <lineage>
        <taxon>Eukaryota</taxon>
        <taxon>Metazoa</taxon>
        <taxon>Chordata</taxon>
        <taxon>Craniata</taxon>
        <taxon>Vertebrata</taxon>
        <taxon>Euteleostomi</taxon>
        <taxon>Archelosauria</taxon>
        <taxon>Testudinata</taxon>
        <taxon>Testudines</taxon>
        <taxon>Cryptodira</taxon>
        <taxon>Durocryptodira</taxon>
        <taxon>Testudinoidea</taxon>
        <taxon>Emydidae</taxon>
        <taxon>Chrysemys</taxon>
    </lineage>
</organism>
<feature type="domain" description="KRAB" evidence="1">
    <location>
        <begin position="23"/>
        <end position="71"/>
    </location>
</feature>
<dbReference type="GeneTree" id="ENSGT01030000235032"/>
<dbReference type="PANTHER" id="PTHR23232">
    <property type="entry name" value="KRAB DOMAIN C2H2 ZINC FINGER"/>
    <property type="match status" value="1"/>
</dbReference>
<reference evidence="2" key="2">
    <citation type="submission" date="2025-09" db="UniProtKB">
        <authorList>
            <consortium name="Ensembl"/>
        </authorList>
    </citation>
    <scope>IDENTIFICATION</scope>
</reference>
<evidence type="ECO:0000259" key="1">
    <source>
        <dbReference type="PROSITE" id="PS50805"/>
    </source>
</evidence>
<dbReference type="Gene3D" id="6.10.140.140">
    <property type="match status" value="1"/>
</dbReference>
<dbReference type="CDD" id="cd07765">
    <property type="entry name" value="KRAB_A-box"/>
    <property type="match status" value="1"/>
</dbReference>
<dbReference type="Pfam" id="PF01352">
    <property type="entry name" value="KRAB"/>
    <property type="match status" value="1"/>
</dbReference>
<dbReference type="GO" id="GO:0006355">
    <property type="term" value="P:regulation of DNA-templated transcription"/>
    <property type="evidence" value="ECO:0007669"/>
    <property type="project" value="InterPro"/>
</dbReference>
<proteinExistence type="predicted"/>
<evidence type="ECO:0000313" key="3">
    <source>
        <dbReference type="Proteomes" id="UP000694380"/>
    </source>
</evidence>